<keyword evidence="2" id="KW-1185">Reference proteome</keyword>
<gene>
    <name evidence="1" type="ORF">B30_08093</name>
</gene>
<dbReference type="EMBL" id="AMRK01000004">
    <property type="protein sequence ID" value="EKE71715.1"/>
    <property type="molecule type" value="Genomic_DNA"/>
</dbReference>
<sequence length="96" mass="10953">MSTFFEQLCLPGMEKHVIAFEKSAMAEQQKRRINTQKNIVKLGPDPYEMHRGRALEIRHAEGCGCALSQPDKEYLYDTYGPKGLNYCPMCRLRGGV</sequence>
<name>K2K2L6_9RHOB</name>
<evidence type="ECO:0000313" key="2">
    <source>
        <dbReference type="Proteomes" id="UP000006762"/>
    </source>
</evidence>
<dbReference type="AlphaFoldDB" id="K2K2L6"/>
<accession>K2K2L6</accession>
<evidence type="ECO:0000313" key="1">
    <source>
        <dbReference type="EMBL" id="EKE71715.1"/>
    </source>
</evidence>
<dbReference type="Proteomes" id="UP000006762">
    <property type="component" value="Unassembled WGS sequence"/>
</dbReference>
<proteinExistence type="predicted"/>
<organism evidence="1 2">
    <name type="scientific">Celeribacter baekdonensis B30</name>
    <dbReference type="NCBI Taxonomy" id="1208323"/>
    <lineage>
        <taxon>Bacteria</taxon>
        <taxon>Pseudomonadati</taxon>
        <taxon>Pseudomonadota</taxon>
        <taxon>Alphaproteobacteria</taxon>
        <taxon>Rhodobacterales</taxon>
        <taxon>Roseobacteraceae</taxon>
        <taxon>Celeribacter</taxon>
    </lineage>
</organism>
<comment type="caution">
    <text evidence="1">The sequence shown here is derived from an EMBL/GenBank/DDBJ whole genome shotgun (WGS) entry which is preliminary data.</text>
</comment>
<protein>
    <submittedName>
        <fullName evidence="1">Uncharacterized protein</fullName>
    </submittedName>
</protein>
<reference evidence="1 2" key="1">
    <citation type="submission" date="2012-09" db="EMBL/GenBank/DDBJ databases">
        <title>Celeribacter baekdonensis B30 Genome Sequencing.</title>
        <authorList>
            <person name="Wang W."/>
        </authorList>
    </citation>
    <scope>NUCLEOTIDE SEQUENCE [LARGE SCALE GENOMIC DNA]</scope>
    <source>
        <strain evidence="1 2">B30</strain>
    </source>
</reference>
<dbReference type="RefSeq" id="WP_009571560.1">
    <property type="nucleotide sequence ID" value="NZ_AMRK01000004.1"/>
</dbReference>